<gene>
    <name evidence="3" type="ORF">THSYN_21295</name>
</gene>
<dbReference type="KEGG" id="tsy:THSYN_21295"/>
<name>A0A2K8UCG4_9GAMM</name>
<evidence type="ECO:0000256" key="1">
    <source>
        <dbReference type="SAM" id="MobiDB-lite"/>
    </source>
</evidence>
<keyword evidence="4" id="KW-1185">Reference proteome</keyword>
<feature type="compositionally biased region" description="Low complexity" evidence="1">
    <location>
        <begin position="114"/>
        <end position="124"/>
    </location>
</feature>
<dbReference type="PANTHER" id="PTHR33678:SF2">
    <property type="match status" value="1"/>
</dbReference>
<dbReference type="EMBL" id="CP020370">
    <property type="protein sequence ID" value="AUB83225.1"/>
    <property type="molecule type" value="Genomic_DNA"/>
</dbReference>
<evidence type="ECO:0000313" key="4">
    <source>
        <dbReference type="Proteomes" id="UP000232638"/>
    </source>
</evidence>
<dbReference type="Pfam" id="PF03050">
    <property type="entry name" value="DDE_Tnp_IS66"/>
    <property type="match status" value="1"/>
</dbReference>
<dbReference type="RefSeq" id="WP_100920916.1">
    <property type="nucleotide sequence ID" value="NZ_CP020370.1"/>
</dbReference>
<evidence type="ECO:0000313" key="3">
    <source>
        <dbReference type="EMBL" id="AUB83225.1"/>
    </source>
</evidence>
<dbReference type="AlphaFoldDB" id="A0A2K8UCG4"/>
<dbReference type="InterPro" id="IPR052344">
    <property type="entry name" value="Transposase-related"/>
</dbReference>
<feature type="region of interest" description="Disordered" evidence="1">
    <location>
        <begin position="88"/>
        <end position="139"/>
    </location>
</feature>
<dbReference type="InterPro" id="IPR004291">
    <property type="entry name" value="Transposase_IS66_central"/>
</dbReference>
<dbReference type="PANTHER" id="PTHR33678">
    <property type="entry name" value="BLL1576 PROTEIN"/>
    <property type="match status" value="1"/>
</dbReference>
<sequence>MHLSDHDLRQFDDAYLQTLTSAQARALLGKALADLKAARERLGQNPSNSSRPPSTRLPWEGVGGQETPAGEPEVPAVSGDVAAVADTPGAAAEPEETADPRPRRQGSRRPLSGAPPGRRPGTPGHSRTQHLPVDAEQSHRPTCCAGCGQALTDAHASRAHNARYEIELIQPGVGATGLLLHQTKHTYYECACDCGHWTQAQPGRAQAEVEWTVALTEWHLAGPLLVAFICALSQRMRLSRARVREFLSDWLGLELSTATINQCLHEAGRAVAPVVEAELYAAVRNVELRYADETSWKEHGRLRWLWVFTCATATLFVVGKRSVEVVRQVLGETFNGWLMSDGFWAYRDLDQRLRCLAHLIRKAQALEDGLEPAAQRFGIEILTVIATVMAAVYDARGAPPPAGALRARHAPMLNALLNECLRQRDAPHEKTRALARELLNDWDTFWVVLDHPELPLTNNEAERALRHWVIARRIGMGTRTAQGTRAFAHLASVIETCRKRAVSPWPYLAEVVRQRRQGLQAPPLPSPAS</sequence>
<feature type="domain" description="Transposase IS66 central" evidence="2">
    <location>
        <begin position="220"/>
        <end position="485"/>
    </location>
</feature>
<evidence type="ECO:0000259" key="2">
    <source>
        <dbReference type="Pfam" id="PF03050"/>
    </source>
</evidence>
<protein>
    <submittedName>
        <fullName evidence="3">Transposase</fullName>
    </submittedName>
</protein>
<dbReference type="Proteomes" id="UP000232638">
    <property type="component" value="Chromosome"/>
</dbReference>
<accession>A0A2K8UCG4</accession>
<organism evidence="3 4">
    <name type="scientific">Candidatus Thiodictyon syntrophicum</name>
    <dbReference type="NCBI Taxonomy" id="1166950"/>
    <lineage>
        <taxon>Bacteria</taxon>
        <taxon>Pseudomonadati</taxon>
        <taxon>Pseudomonadota</taxon>
        <taxon>Gammaproteobacteria</taxon>
        <taxon>Chromatiales</taxon>
        <taxon>Chromatiaceae</taxon>
        <taxon>Thiodictyon</taxon>
    </lineage>
</organism>
<feature type="compositionally biased region" description="Low complexity" evidence="1">
    <location>
        <begin position="45"/>
        <end position="58"/>
    </location>
</feature>
<proteinExistence type="predicted"/>
<feature type="region of interest" description="Disordered" evidence="1">
    <location>
        <begin position="39"/>
        <end position="75"/>
    </location>
</feature>
<dbReference type="OrthoDB" id="9800877at2"/>
<dbReference type="NCBIfam" id="NF033517">
    <property type="entry name" value="transpos_IS66"/>
    <property type="match status" value="1"/>
</dbReference>
<reference evidence="3 4" key="1">
    <citation type="submission" date="2017-03" db="EMBL/GenBank/DDBJ databases">
        <title>Complete genome sequence of Candidatus 'Thiodictyon syntrophicum' sp. nov. strain Cad16T, a photolithoautotroph purple sulfur bacterium isolated from an alpine meromictic lake.</title>
        <authorList>
            <person name="Luedin S.M."/>
            <person name="Pothier J.F."/>
            <person name="Danza F."/>
            <person name="Storelli N."/>
            <person name="Wittwer M."/>
            <person name="Tonolla M."/>
        </authorList>
    </citation>
    <scope>NUCLEOTIDE SEQUENCE [LARGE SCALE GENOMIC DNA]</scope>
    <source>
        <strain evidence="3 4">Cad16T</strain>
    </source>
</reference>